<dbReference type="Gene3D" id="3.30.420.10">
    <property type="entry name" value="Ribonuclease H-like superfamily/Ribonuclease H"/>
    <property type="match status" value="1"/>
</dbReference>
<protein>
    <recommendedName>
        <fullName evidence="3">Transposase</fullName>
    </recommendedName>
</protein>
<dbReference type="PANTHER" id="PTHR47326:SF1">
    <property type="entry name" value="HTH PSQ-TYPE DOMAIN-CONTAINING PROTEIN"/>
    <property type="match status" value="1"/>
</dbReference>
<dbReference type="Proteomes" id="UP000887013">
    <property type="component" value="Unassembled WGS sequence"/>
</dbReference>
<name>A0A8X6MSR2_NEPPI</name>
<dbReference type="PANTHER" id="PTHR47326">
    <property type="entry name" value="TRANSPOSABLE ELEMENT TC3 TRANSPOSASE-LIKE PROTEIN"/>
    <property type="match status" value="1"/>
</dbReference>
<evidence type="ECO:0000313" key="1">
    <source>
        <dbReference type="EMBL" id="GFS76054.1"/>
    </source>
</evidence>
<dbReference type="EMBL" id="BMAW01001877">
    <property type="protein sequence ID" value="GFS76054.1"/>
    <property type="molecule type" value="Genomic_DNA"/>
</dbReference>
<gene>
    <name evidence="1" type="primary">X975_13968</name>
    <name evidence="1" type="ORF">NPIL_537431</name>
</gene>
<keyword evidence="2" id="KW-1185">Reference proteome</keyword>
<reference evidence="1" key="1">
    <citation type="submission" date="2020-08" db="EMBL/GenBank/DDBJ databases">
        <title>Multicomponent nature underlies the extraordinary mechanical properties of spider dragline silk.</title>
        <authorList>
            <person name="Kono N."/>
            <person name="Nakamura H."/>
            <person name="Mori M."/>
            <person name="Yoshida Y."/>
            <person name="Ohtoshi R."/>
            <person name="Malay A.D."/>
            <person name="Moran D.A.P."/>
            <person name="Tomita M."/>
            <person name="Numata K."/>
            <person name="Arakawa K."/>
        </authorList>
    </citation>
    <scope>NUCLEOTIDE SEQUENCE</scope>
</reference>
<proteinExistence type="predicted"/>
<dbReference type="OrthoDB" id="6430321at2759"/>
<accession>A0A8X6MSR2</accession>
<evidence type="ECO:0000313" key="2">
    <source>
        <dbReference type="Proteomes" id="UP000887013"/>
    </source>
</evidence>
<dbReference type="GO" id="GO:0003676">
    <property type="term" value="F:nucleic acid binding"/>
    <property type="evidence" value="ECO:0007669"/>
    <property type="project" value="InterPro"/>
</dbReference>
<sequence length="206" mass="23195">MPGLLSVSQARSTCVAAKRETLASESAAGTRIAREAGKRLALPSSSIRNILHGVFNQYPYKVQSWHGLLPSDTVEREAFVRWALSKIEQDSSWVFNILWTDEAHFSIHYCSIWVTSNPRVYTEKPQHSPKVSVRCGFTCFFIKGPLNFETQFPVNGLKTVAVNAQRYLTLLSKKVVPCLSEKDALSTVRFMQDRATSHTANLLKEF</sequence>
<evidence type="ECO:0008006" key="3">
    <source>
        <dbReference type="Google" id="ProtNLM"/>
    </source>
</evidence>
<organism evidence="1 2">
    <name type="scientific">Nephila pilipes</name>
    <name type="common">Giant wood spider</name>
    <name type="synonym">Nephila maculata</name>
    <dbReference type="NCBI Taxonomy" id="299642"/>
    <lineage>
        <taxon>Eukaryota</taxon>
        <taxon>Metazoa</taxon>
        <taxon>Ecdysozoa</taxon>
        <taxon>Arthropoda</taxon>
        <taxon>Chelicerata</taxon>
        <taxon>Arachnida</taxon>
        <taxon>Araneae</taxon>
        <taxon>Araneomorphae</taxon>
        <taxon>Entelegynae</taxon>
        <taxon>Araneoidea</taxon>
        <taxon>Nephilidae</taxon>
        <taxon>Nephila</taxon>
    </lineage>
</organism>
<dbReference type="InterPro" id="IPR036397">
    <property type="entry name" value="RNaseH_sf"/>
</dbReference>
<comment type="caution">
    <text evidence="1">The sequence shown here is derived from an EMBL/GenBank/DDBJ whole genome shotgun (WGS) entry which is preliminary data.</text>
</comment>
<dbReference type="AlphaFoldDB" id="A0A8X6MSR2"/>